<dbReference type="EMBL" id="KN831821">
    <property type="protein sequence ID" value="KIM35388.1"/>
    <property type="molecule type" value="Genomic_DNA"/>
</dbReference>
<feature type="non-terminal residue" evidence="1">
    <location>
        <position position="1"/>
    </location>
</feature>
<keyword evidence="2" id="KW-1185">Reference proteome</keyword>
<organism evidence="1 2">
    <name type="scientific">Hebeloma cylindrosporum</name>
    <dbReference type="NCBI Taxonomy" id="76867"/>
    <lineage>
        <taxon>Eukaryota</taxon>
        <taxon>Fungi</taxon>
        <taxon>Dikarya</taxon>
        <taxon>Basidiomycota</taxon>
        <taxon>Agaricomycotina</taxon>
        <taxon>Agaricomycetes</taxon>
        <taxon>Agaricomycetidae</taxon>
        <taxon>Agaricales</taxon>
        <taxon>Agaricineae</taxon>
        <taxon>Hymenogastraceae</taxon>
        <taxon>Hebeloma</taxon>
    </lineage>
</organism>
<proteinExistence type="predicted"/>
<gene>
    <name evidence="1" type="ORF">M413DRAFT_449774</name>
</gene>
<dbReference type="AlphaFoldDB" id="A0A0C2XBR0"/>
<reference evidence="2" key="2">
    <citation type="submission" date="2015-01" db="EMBL/GenBank/DDBJ databases">
        <title>Evolutionary Origins and Diversification of the Mycorrhizal Mutualists.</title>
        <authorList>
            <consortium name="DOE Joint Genome Institute"/>
            <consortium name="Mycorrhizal Genomics Consortium"/>
            <person name="Kohler A."/>
            <person name="Kuo A."/>
            <person name="Nagy L.G."/>
            <person name="Floudas D."/>
            <person name="Copeland A."/>
            <person name="Barry K.W."/>
            <person name="Cichocki N."/>
            <person name="Veneault-Fourrey C."/>
            <person name="LaButti K."/>
            <person name="Lindquist E.A."/>
            <person name="Lipzen A."/>
            <person name="Lundell T."/>
            <person name="Morin E."/>
            <person name="Murat C."/>
            <person name="Riley R."/>
            <person name="Ohm R."/>
            <person name="Sun H."/>
            <person name="Tunlid A."/>
            <person name="Henrissat B."/>
            <person name="Grigoriev I.V."/>
            <person name="Hibbett D.S."/>
            <person name="Martin F."/>
        </authorList>
    </citation>
    <scope>NUCLEOTIDE SEQUENCE [LARGE SCALE GENOMIC DNA]</scope>
    <source>
        <strain evidence="2">h7</strain>
    </source>
</reference>
<protein>
    <submittedName>
        <fullName evidence="1">Uncharacterized protein</fullName>
    </submittedName>
</protein>
<dbReference type="HOGENOM" id="CLU_2590026_0_0_1"/>
<evidence type="ECO:0000313" key="2">
    <source>
        <dbReference type="Proteomes" id="UP000053424"/>
    </source>
</evidence>
<evidence type="ECO:0000313" key="1">
    <source>
        <dbReference type="EMBL" id="KIM35388.1"/>
    </source>
</evidence>
<accession>A0A0C2XBR0</accession>
<reference evidence="1 2" key="1">
    <citation type="submission" date="2014-04" db="EMBL/GenBank/DDBJ databases">
        <authorList>
            <consortium name="DOE Joint Genome Institute"/>
            <person name="Kuo A."/>
            <person name="Gay G."/>
            <person name="Dore J."/>
            <person name="Kohler A."/>
            <person name="Nagy L.G."/>
            <person name="Floudas D."/>
            <person name="Copeland A."/>
            <person name="Barry K.W."/>
            <person name="Cichocki N."/>
            <person name="Veneault-Fourrey C."/>
            <person name="LaButti K."/>
            <person name="Lindquist E.A."/>
            <person name="Lipzen A."/>
            <person name="Lundell T."/>
            <person name="Morin E."/>
            <person name="Murat C."/>
            <person name="Sun H."/>
            <person name="Tunlid A."/>
            <person name="Henrissat B."/>
            <person name="Grigoriev I.V."/>
            <person name="Hibbett D.S."/>
            <person name="Martin F."/>
            <person name="Nordberg H.P."/>
            <person name="Cantor M.N."/>
            <person name="Hua S.X."/>
        </authorList>
    </citation>
    <scope>NUCLEOTIDE SEQUENCE [LARGE SCALE GENOMIC DNA]</scope>
    <source>
        <strain evidence="2">h7</strain>
    </source>
</reference>
<name>A0A0C2XBR0_HEBCY</name>
<sequence length="80" mass="8899">LAHVGIFPSQTTLHSRCILPPKLSTPTSHTDLHINPESLTTPRYDKDVDFNSCDRDDAEVIQHGLCPPIVLPRITISSRL</sequence>
<dbReference type="Proteomes" id="UP000053424">
    <property type="component" value="Unassembled WGS sequence"/>
</dbReference>